<dbReference type="Proteomes" id="UP001159427">
    <property type="component" value="Unassembled WGS sequence"/>
</dbReference>
<comment type="caution">
    <text evidence="1">The sequence shown here is derived from an EMBL/GenBank/DDBJ whole genome shotgun (WGS) entry which is preliminary data.</text>
</comment>
<evidence type="ECO:0000313" key="1">
    <source>
        <dbReference type="EMBL" id="CAH3014561.1"/>
    </source>
</evidence>
<dbReference type="EMBL" id="CALNXI010000011">
    <property type="protein sequence ID" value="CAH3014561.1"/>
    <property type="molecule type" value="Genomic_DNA"/>
</dbReference>
<dbReference type="PANTHER" id="PTHR46880:SF5">
    <property type="entry name" value="DUF4371 DOMAIN-CONTAINING PROTEIN"/>
    <property type="match status" value="1"/>
</dbReference>
<protein>
    <submittedName>
        <fullName evidence="1">Uncharacterized protein</fullName>
    </submittedName>
</protein>
<dbReference type="InterPro" id="IPR012337">
    <property type="entry name" value="RNaseH-like_sf"/>
</dbReference>
<proteinExistence type="predicted"/>
<sequence length="482" mass="54174">MSILSDGSIDSGIVEQEAVYIRYVNKKGRSVCHFVDIVALEYAYADGILHAIDQSLLGIGITKTTLEQKLVGCNFDGASVMLGSKTGVATQLNERVNQNIVIIHCVAHNLELGVGDAIKSVPYLQSFMNSVSQIFRFYYYSPKKRRELHGFADIFEEQAVYYSSGSQKTRWVASRHRALLALQKNFAITHLEHVATGTGEDAAKARGMVKAIKTEKFVTFLYFLLDVTKVLRELSLQFQSDDLFITEVSTKLETALTKLEGLKDSDPLPITATFQAKFQSNYNFESGLFKCGKDSNLDVVLNKGNAMGMQQTFSNFLTDAIAYIEKRFSSLSKPPMNYFEVFDPTKVPGERKLRANFGNDKVAALTDHFKNLLSDGEKEVAVFQWQELKIYLFNHQAMKPLDIYATLLSSRPDSLKHILVIVELMLSLSPSTAKCERCFSAMNRIKTNLKTRMEQRTLSDLLRIKGMDCEMKDFDPSPAIEA</sequence>
<dbReference type="SUPFAM" id="SSF53098">
    <property type="entry name" value="Ribonuclease H-like"/>
    <property type="match status" value="1"/>
</dbReference>
<keyword evidence="2" id="KW-1185">Reference proteome</keyword>
<evidence type="ECO:0000313" key="2">
    <source>
        <dbReference type="Proteomes" id="UP001159427"/>
    </source>
</evidence>
<name>A0ABN8LFZ0_9CNID</name>
<reference evidence="1 2" key="1">
    <citation type="submission" date="2022-05" db="EMBL/GenBank/DDBJ databases">
        <authorList>
            <consortium name="Genoscope - CEA"/>
            <person name="William W."/>
        </authorList>
    </citation>
    <scope>NUCLEOTIDE SEQUENCE [LARGE SCALE GENOMIC DNA]</scope>
</reference>
<accession>A0ABN8LFZ0</accession>
<gene>
    <name evidence="1" type="ORF">PEVE_00001765</name>
</gene>
<dbReference type="PANTHER" id="PTHR46880">
    <property type="entry name" value="RAS-ASSOCIATING DOMAIN-CONTAINING PROTEIN"/>
    <property type="match status" value="1"/>
</dbReference>
<organism evidence="1 2">
    <name type="scientific">Porites evermanni</name>
    <dbReference type="NCBI Taxonomy" id="104178"/>
    <lineage>
        <taxon>Eukaryota</taxon>
        <taxon>Metazoa</taxon>
        <taxon>Cnidaria</taxon>
        <taxon>Anthozoa</taxon>
        <taxon>Hexacorallia</taxon>
        <taxon>Scleractinia</taxon>
        <taxon>Fungiina</taxon>
        <taxon>Poritidae</taxon>
        <taxon>Porites</taxon>
    </lineage>
</organism>